<dbReference type="RefSeq" id="WP_376836760.1">
    <property type="nucleotide sequence ID" value="NZ_JBHLSW010000013.1"/>
</dbReference>
<dbReference type="EMBL" id="JBHLSW010000013">
    <property type="protein sequence ID" value="MFC0634700.1"/>
    <property type="molecule type" value="Genomic_DNA"/>
</dbReference>
<reference evidence="1 2" key="1">
    <citation type="submission" date="2024-09" db="EMBL/GenBank/DDBJ databases">
        <authorList>
            <person name="Sun Q."/>
            <person name="Mori K."/>
        </authorList>
    </citation>
    <scope>NUCLEOTIDE SEQUENCE [LARGE SCALE GENOMIC DNA]</scope>
    <source>
        <strain evidence="1 2">NCAIM B.02621</strain>
    </source>
</reference>
<dbReference type="Proteomes" id="UP001589906">
    <property type="component" value="Unassembled WGS sequence"/>
</dbReference>
<proteinExistence type="predicted"/>
<evidence type="ECO:0000313" key="2">
    <source>
        <dbReference type="Proteomes" id="UP001589906"/>
    </source>
</evidence>
<protein>
    <submittedName>
        <fullName evidence="1">Uncharacterized protein</fullName>
    </submittedName>
</protein>
<keyword evidence="2" id="KW-1185">Reference proteome</keyword>
<comment type="caution">
    <text evidence="1">The sequence shown here is derived from an EMBL/GenBank/DDBJ whole genome shotgun (WGS) entry which is preliminary data.</text>
</comment>
<gene>
    <name evidence="1" type="ORF">ACFFGE_12540</name>
</gene>
<sequence length="190" mass="19865">MSDGPHRSLPLRRAWKQVCEIADCGAHGFDEVAERIAPALAADARGEITEALIRRLRGILSPEQAVLIDDSRERVAALRSTAVSAMEADLVDAVSDALRDGRTGLGALVAGAQATLEDRGHAAIHAVVEHYLRRVPDARAAQVGKRLLDALAHAREGVSALAAGLASGTLRTAIPAVPDRSGLDDGPALP</sequence>
<evidence type="ECO:0000313" key="1">
    <source>
        <dbReference type="EMBL" id="MFC0634700.1"/>
    </source>
</evidence>
<organism evidence="1 2">
    <name type="scientific">Brevundimonas balnearis</name>
    <dbReference type="NCBI Taxonomy" id="1572858"/>
    <lineage>
        <taxon>Bacteria</taxon>
        <taxon>Pseudomonadati</taxon>
        <taxon>Pseudomonadota</taxon>
        <taxon>Alphaproteobacteria</taxon>
        <taxon>Caulobacterales</taxon>
        <taxon>Caulobacteraceae</taxon>
        <taxon>Brevundimonas</taxon>
    </lineage>
</organism>
<accession>A0ABV6R501</accession>
<name>A0ABV6R501_9CAUL</name>